<reference evidence="1" key="1">
    <citation type="submission" date="2021-10" db="EMBL/GenBank/DDBJ databases">
        <title>Tropical sea cucumber genome reveals ecological adaptation and Cuvierian tubules defense mechanism.</title>
        <authorList>
            <person name="Chen T."/>
        </authorList>
    </citation>
    <scope>NUCLEOTIDE SEQUENCE</scope>
    <source>
        <strain evidence="1">Nanhai2018</strain>
        <tissue evidence="1">Muscle</tissue>
    </source>
</reference>
<keyword evidence="2" id="KW-1185">Reference proteome</keyword>
<gene>
    <name evidence="1" type="ORF">HOLleu_00047</name>
</gene>
<dbReference type="OrthoDB" id="10064933at2759"/>
<evidence type="ECO:0000313" key="1">
    <source>
        <dbReference type="EMBL" id="KAJ8047926.1"/>
    </source>
</evidence>
<dbReference type="EMBL" id="JAIZAY010000001">
    <property type="protein sequence ID" value="KAJ8047926.1"/>
    <property type="molecule type" value="Genomic_DNA"/>
</dbReference>
<organism evidence="1 2">
    <name type="scientific">Holothuria leucospilota</name>
    <name type="common">Black long sea cucumber</name>
    <name type="synonym">Mertensiothuria leucospilota</name>
    <dbReference type="NCBI Taxonomy" id="206669"/>
    <lineage>
        <taxon>Eukaryota</taxon>
        <taxon>Metazoa</taxon>
        <taxon>Echinodermata</taxon>
        <taxon>Eleutherozoa</taxon>
        <taxon>Echinozoa</taxon>
        <taxon>Holothuroidea</taxon>
        <taxon>Aspidochirotacea</taxon>
        <taxon>Aspidochirotida</taxon>
        <taxon>Holothuriidae</taxon>
        <taxon>Holothuria</taxon>
    </lineage>
</organism>
<name>A0A9Q1HJZ7_HOLLE</name>
<dbReference type="AlphaFoldDB" id="A0A9Q1HJZ7"/>
<accession>A0A9Q1HJZ7</accession>
<protein>
    <submittedName>
        <fullName evidence="1">Uncharacterized protein</fullName>
    </submittedName>
</protein>
<dbReference type="Proteomes" id="UP001152320">
    <property type="component" value="Chromosome 1"/>
</dbReference>
<sequence>MRCRICQSIFHFAKDCPVADKVNATEGNTDMETVNITLLTESEAIVYVAEAFGTAILDTACTKTVCGKDWLENFIQMGGIVKSSEKSSRPFKFGHGSVVKSTEKVITEAKIGKTKCSILTEVVPINLPLLLSKESLKRAKTHLNIHQDKATMFGEKVQLEMTSTGHYCVDIVGQRENEEVMYSKSSFKGSDSDNKNRLVKLHIQFGHASPERLKRLLQSADINDSHLFELLQDVVRECQTCIKHMKAPLNQ</sequence>
<comment type="caution">
    <text evidence="1">The sequence shown here is derived from an EMBL/GenBank/DDBJ whole genome shotgun (WGS) entry which is preliminary data.</text>
</comment>
<proteinExistence type="predicted"/>
<evidence type="ECO:0000313" key="2">
    <source>
        <dbReference type="Proteomes" id="UP001152320"/>
    </source>
</evidence>